<proteinExistence type="predicted"/>
<dbReference type="CDD" id="cd11618">
    <property type="entry name" value="ChtBD1_1"/>
    <property type="match status" value="1"/>
</dbReference>
<dbReference type="HOGENOM" id="CLU_010591_5_2_1"/>
<evidence type="ECO:0008006" key="9">
    <source>
        <dbReference type="Google" id="ProtNLM"/>
    </source>
</evidence>
<evidence type="ECO:0000259" key="5">
    <source>
        <dbReference type="PROSITE" id="PS50941"/>
    </source>
</evidence>
<dbReference type="CDD" id="cd00118">
    <property type="entry name" value="LysM"/>
    <property type="match status" value="1"/>
</dbReference>
<reference evidence="8" key="1">
    <citation type="journal article" date="2014" name="Nat. Commun.">
        <title>Genomic adaptations of the halophilic Dead Sea filamentous fungus Eurotium rubrum.</title>
        <authorList>
            <person name="Kis-Papo T."/>
            <person name="Weig A.R."/>
            <person name="Riley R."/>
            <person name="Persoh D."/>
            <person name="Salamov A."/>
            <person name="Sun H."/>
            <person name="Lipzen A."/>
            <person name="Wasser S.P."/>
            <person name="Rambold G."/>
            <person name="Grigoriev I.V."/>
            <person name="Nevo E."/>
        </authorList>
    </citation>
    <scope>NUCLEOTIDE SEQUENCE [LARGE SCALE GENOMIC DNA]</scope>
    <source>
        <strain evidence="8">CBS 135680</strain>
    </source>
</reference>
<dbReference type="PROSITE" id="PS51782">
    <property type="entry name" value="LYSM"/>
    <property type="match status" value="1"/>
</dbReference>
<dbReference type="InterPro" id="IPR001002">
    <property type="entry name" value="Chitin-bd_1"/>
</dbReference>
<dbReference type="Proteomes" id="UP000019804">
    <property type="component" value="Unassembled WGS sequence"/>
</dbReference>
<dbReference type="SUPFAM" id="SSF57016">
    <property type="entry name" value="Plant lectins/antimicrobial peptides"/>
    <property type="match status" value="1"/>
</dbReference>
<feature type="domain" description="Chitin-binding type-1" evidence="5">
    <location>
        <begin position="529"/>
        <end position="575"/>
    </location>
</feature>
<dbReference type="Gene3D" id="3.30.60.10">
    <property type="entry name" value="Endochitinase-like"/>
    <property type="match status" value="1"/>
</dbReference>
<evidence type="ECO:0000256" key="4">
    <source>
        <dbReference type="SAM" id="Phobius"/>
    </source>
</evidence>
<dbReference type="InterPro" id="IPR018392">
    <property type="entry name" value="LysM"/>
</dbReference>
<dbReference type="STRING" id="1388766.A0A017RZZ9"/>
<dbReference type="RefSeq" id="XP_040633957.1">
    <property type="nucleotide sequence ID" value="XM_040779836.1"/>
</dbReference>
<evidence type="ECO:0000313" key="8">
    <source>
        <dbReference type="Proteomes" id="UP000019804"/>
    </source>
</evidence>
<keyword evidence="4" id="KW-1133">Transmembrane helix</keyword>
<name>A0A017RZZ9_ASPRC</name>
<dbReference type="GO" id="GO:0008061">
    <property type="term" value="F:chitin binding"/>
    <property type="evidence" value="ECO:0007669"/>
    <property type="project" value="UniProtKB-UniRule"/>
</dbReference>
<evidence type="ECO:0000256" key="2">
    <source>
        <dbReference type="ARBA" id="ARBA00023026"/>
    </source>
</evidence>
<evidence type="ECO:0000256" key="1">
    <source>
        <dbReference type="ARBA" id="ARBA00022669"/>
    </source>
</evidence>
<dbReference type="Gene3D" id="3.10.350.10">
    <property type="entry name" value="LysM domain"/>
    <property type="match status" value="2"/>
</dbReference>
<protein>
    <recommendedName>
        <fullName evidence="9">Carbohydrate-binding module family 18 protein</fullName>
    </recommendedName>
</protein>
<evidence type="ECO:0000259" key="6">
    <source>
        <dbReference type="PROSITE" id="PS51782"/>
    </source>
</evidence>
<accession>A0A017RZZ9</accession>
<evidence type="ECO:0000256" key="3">
    <source>
        <dbReference type="PROSITE-ProRule" id="PRU00261"/>
    </source>
</evidence>
<feature type="disulfide bond" evidence="3">
    <location>
        <begin position="548"/>
        <end position="562"/>
    </location>
</feature>
<dbReference type="PROSITE" id="PS50941">
    <property type="entry name" value="CHIT_BIND_I_2"/>
    <property type="match status" value="1"/>
</dbReference>
<keyword evidence="2" id="KW-0843">Virulence</keyword>
<dbReference type="OrthoDB" id="5985073at2759"/>
<keyword evidence="4" id="KW-0472">Membrane</keyword>
<dbReference type="PANTHER" id="PTHR34997">
    <property type="entry name" value="AM15"/>
    <property type="match status" value="1"/>
</dbReference>
<dbReference type="InterPro" id="IPR036861">
    <property type="entry name" value="Endochitinase-like_sf"/>
</dbReference>
<keyword evidence="3" id="KW-1015">Disulfide bond</keyword>
<sequence length="580" mass="62104">MGYFPTYHAAIGMIVLFFANICFVAANYNNTHIYIQSSLDDISASNDCISALAVNVSCNGALQSAVLQTSTWSTNALKQMCTDDCRSSLSGYISTVDEECGTDKQYNISGTMQTASDAGKKMQWQYNATCLADSSSGEYCNMLFQGGGASDIKCSSCYLNYLSTVINSKWGQGLFSPSVLTNQVNSCGATGYSVTYTAPATSITAPASSTATASVQRCDVNDNSTTTYTVENGDTCNSISVGKNVSTTNLPAGFLQGRASRSNDATSSIVSRMSRKVTTKQFLSWNPSLSTINANLSYVAGTYVCVTPPGSMELDGSFPLKTATTAAPVPTDAVTTSNTKCGLWHKVSSIDGCDTIASEFAISKTDLRFLNPQLDADCRRLWVNNSYCVQPVGNIRTYSGYPSFVYTFYQWPTNTISTAQAINSTKQSRLANYTLCNQVYSRYNITSDLTEEMYDNDAWMSEYNRVCEVDPSSPLPTKPFNYNIPLEITSQYYTPSFTASPASKASISHATSTVPSASATPTGETISPNGLCGSQGGYTCLGSNFGNCCSKYGDCGSSDEYCGKNCDPEYGSCGTSSTRA</sequence>
<dbReference type="GeneID" id="63694960"/>
<comment type="caution">
    <text evidence="3">Lacks conserved residue(s) required for the propagation of feature annotation.</text>
</comment>
<dbReference type="PANTHER" id="PTHR34997:SF1">
    <property type="entry name" value="PEPTIDOGLYCAN-BINDING LYSIN DOMAIN"/>
    <property type="match status" value="1"/>
</dbReference>
<dbReference type="AlphaFoldDB" id="A0A017RZZ9"/>
<dbReference type="InterPro" id="IPR052210">
    <property type="entry name" value="LysM1-like"/>
</dbReference>
<feature type="domain" description="LysM" evidence="6">
    <location>
        <begin position="343"/>
        <end position="389"/>
    </location>
</feature>
<keyword evidence="8" id="KW-1185">Reference proteome</keyword>
<dbReference type="InterPro" id="IPR036779">
    <property type="entry name" value="LysM_dom_sf"/>
</dbReference>
<evidence type="ECO:0000313" key="7">
    <source>
        <dbReference type="EMBL" id="EYE90267.1"/>
    </source>
</evidence>
<keyword evidence="4" id="KW-0812">Transmembrane</keyword>
<gene>
    <name evidence="7" type="ORF">EURHEDRAFT_390509</name>
</gene>
<dbReference type="EMBL" id="KK088464">
    <property type="protein sequence ID" value="EYE90267.1"/>
    <property type="molecule type" value="Genomic_DNA"/>
</dbReference>
<organism evidence="7 8">
    <name type="scientific">Aspergillus ruber (strain CBS 135680)</name>
    <dbReference type="NCBI Taxonomy" id="1388766"/>
    <lineage>
        <taxon>Eukaryota</taxon>
        <taxon>Fungi</taxon>
        <taxon>Dikarya</taxon>
        <taxon>Ascomycota</taxon>
        <taxon>Pezizomycotina</taxon>
        <taxon>Eurotiomycetes</taxon>
        <taxon>Eurotiomycetidae</taxon>
        <taxon>Eurotiales</taxon>
        <taxon>Aspergillaceae</taxon>
        <taxon>Aspergillus</taxon>
        <taxon>Aspergillus subgen. Aspergillus</taxon>
    </lineage>
</organism>
<keyword evidence="1 3" id="KW-0147">Chitin-binding</keyword>
<feature type="transmembrane region" description="Helical" evidence="4">
    <location>
        <begin position="7"/>
        <end position="28"/>
    </location>
</feature>